<feature type="compositionally biased region" description="Polar residues" evidence="1">
    <location>
        <begin position="161"/>
        <end position="172"/>
    </location>
</feature>
<protein>
    <submittedName>
        <fullName evidence="3">Uncharacterized protein</fullName>
    </submittedName>
</protein>
<keyword evidence="2" id="KW-0472">Membrane</keyword>
<keyword evidence="2" id="KW-0812">Transmembrane</keyword>
<evidence type="ECO:0000256" key="1">
    <source>
        <dbReference type="SAM" id="MobiDB-lite"/>
    </source>
</evidence>
<feature type="region of interest" description="Disordered" evidence="1">
    <location>
        <begin position="1"/>
        <end position="95"/>
    </location>
</feature>
<name>A0ABN8QMB1_9CNID</name>
<accession>A0ABN8QMB1</accession>
<evidence type="ECO:0000313" key="4">
    <source>
        <dbReference type="Proteomes" id="UP001159405"/>
    </source>
</evidence>
<evidence type="ECO:0000256" key="2">
    <source>
        <dbReference type="SAM" id="Phobius"/>
    </source>
</evidence>
<feature type="compositionally biased region" description="Low complexity" evidence="1">
    <location>
        <begin position="21"/>
        <end position="38"/>
    </location>
</feature>
<keyword evidence="4" id="KW-1185">Reference proteome</keyword>
<feature type="transmembrane region" description="Helical" evidence="2">
    <location>
        <begin position="181"/>
        <end position="200"/>
    </location>
</feature>
<evidence type="ECO:0000313" key="3">
    <source>
        <dbReference type="EMBL" id="CAH3165404.1"/>
    </source>
</evidence>
<feature type="compositionally biased region" description="Basic residues" evidence="1">
    <location>
        <begin position="1"/>
        <end position="19"/>
    </location>
</feature>
<feature type="compositionally biased region" description="Acidic residues" evidence="1">
    <location>
        <begin position="47"/>
        <end position="70"/>
    </location>
</feature>
<dbReference type="Proteomes" id="UP001159405">
    <property type="component" value="Unassembled WGS sequence"/>
</dbReference>
<organism evidence="3 4">
    <name type="scientific">Porites lobata</name>
    <dbReference type="NCBI Taxonomy" id="104759"/>
    <lineage>
        <taxon>Eukaryota</taxon>
        <taxon>Metazoa</taxon>
        <taxon>Cnidaria</taxon>
        <taxon>Anthozoa</taxon>
        <taxon>Hexacorallia</taxon>
        <taxon>Scleractinia</taxon>
        <taxon>Fungiina</taxon>
        <taxon>Poritidae</taxon>
        <taxon>Porites</taxon>
    </lineage>
</organism>
<comment type="caution">
    <text evidence="3">The sequence shown here is derived from an EMBL/GenBank/DDBJ whole genome shotgun (WGS) entry which is preliminary data.</text>
</comment>
<feature type="compositionally biased region" description="Acidic residues" evidence="1">
    <location>
        <begin position="114"/>
        <end position="126"/>
    </location>
</feature>
<feature type="region of interest" description="Disordered" evidence="1">
    <location>
        <begin position="114"/>
        <end position="172"/>
    </location>
</feature>
<gene>
    <name evidence="3" type="ORF">PLOB_00007159</name>
</gene>
<sequence length="222" mass="25354">MPKRSSPRKLKKRSRRRIQCSRCGNSYSYSGSRSHSCNGEPNREPDTSSDAEIDFNDFDDLSNETSDSDQSEVCSGSDGHENVANFVQTDHDPFLSPDVRKRLRDRLRKRLNEEDMDHFDDDDPDAADSSNDTVDSVNEEWDSEGMPSDPSDPREDFVEPDQSQETQNSASSGQLSENCRVLVYWLLLFIFSWQCGFSVTDSAVDMLVKFLSRFFWIVGTFD</sequence>
<keyword evidence="2" id="KW-1133">Transmembrane helix</keyword>
<dbReference type="EMBL" id="CALNXK010000132">
    <property type="protein sequence ID" value="CAH3165404.1"/>
    <property type="molecule type" value="Genomic_DNA"/>
</dbReference>
<reference evidence="3 4" key="1">
    <citation type="submission" date="2022-05" db="EMBL/GenBank/DDBJ databases">
        <authorList>
            <consortium name="Genoscope - CEA"/>
            <person name="William W."/>
        </authorList>
    </citation>
    <scope>NUCLEOTIDE SEQUENCE [LARGE SCALE GENOMIC DNA]</scope>
</reference>
<proteinExistence type="predicted"/>